<evidence type="ECO:0000313" key="2">
    <source>
        <dbReference type="EMBL" id="JAH29581.1"/>
    </source>
</evidence>
<organism evidence="2">
    <name type="scientific">Anguilla anguilla</name>
    <name type="common">European freshwater eel</name>
    <name type="synonym">Muraena anguilla</name>
    <dbReference type="NCBI Taxonomy" id="7936"/>
    <lineage>
        <taxon>Eukaryota</taxon>
        <taxon>Metazoa</taxon>
        <taxon>Chordata</taxon>
        <taxon>Craniata</taxon>
        <taxon>Vertebrata</taxon>
        <taxon>Euteleostomi</taxon>
        <taxon>Actinopterygii</taxon>
        <taxon>Neopterygii</taxon>
        <taxon>Teleostei</taxon>
        <taxon>Anguilliformes</taxon>
        <taxon>Anguillidae</taxon>
        <taxon>Anguilla</taxon>
    </lineage>
</organism>
<name>A0A0E9RK91_ANGAN</name>
<evidence type="ECO:0000256" key="1">
    <source>
        <dbReference type="SAM" id="MobiDB-lite"/>
    </source>
</evidence>
<dbReference type="EMBL" id="GBXM01078996">
    <property type="protein sequence ID" value="JAH29581.1"/>
    <property type="molecule type" value="Transcribed_RNA"/>
</dbReference>
<feature type="compositionally biased region" description="Polar residues" evidence="1">
    <location>
        <begin position="1"/>
        <end position="18"/>
    </location>
</feature>
<protein>
    <submittedName>
        <fullName evidence="2">Uncharacterized protein</fullName>
    </submittedName>
</protein>
<sequence>MPLNYKRSTPSRTAITSMQHRKDPHGNKDPQFIRLAVAPSKCNVIYDGNLLH</sequence>
<proteinExistence type="predicted"/>
<reference evidence="2" key="1">
    <citation type="submission" date="2014-11" db="EMBL/GenBank/DDBJ databases">
        <authorList>
            <person name="Amaro Gonzalez C."/>
        </authorList>
    </citation>
    <scope>NUCLEOTIDE SEQUENCE</scope>
</reference>
<reference evidence="2" key="2">
    <citation type="journal article" date="2015" name="Fish Shellfish Immunol.">
        <title>Early steps in the European eel (Anguilla anguilla)-Vibrio vulnificus interaction in the gills: Role of the RtxA13 toxin.</title>
        <authorList>
            <person name="Callol A."/>
            <person name="Pajuelo D."/>
            <person name="Ebbesson L."/>
            <person name="Teles M."/>
            <person name="MacKenzie S."/>
            <person name="Amaro C."/>
        </authorList>
    </citation>
    <scope>NUCLEOTIDE SEQUENCE</scope>
</reference>
<accession>A0A0E9RK91</accession>
<dbReference type="AlphaFoldDB" id="A0A0E9RK91"/>
<feature type="region of interest" description="Disordered" evidence="1">
    <location>
        <begin position="1"/>
        <end position="30"/>
    </location>
</feature>